<evidence type="ECO:0000256" key="3">
    <source>
        <dbReference type="ARBA" id="ARBA00022448"/>
    </source>
</evidence>
<keyword evidence="7" id="KW-0406">Ion transport</keyword>
<keyword evidence="11" id="KW-1185">Reference proteome</keyword>
<evidence type="ECO:0000313" key="10">
    <source>
        <dbReference type="EMBL" id="KAJ3203332.1"/>
    </source>
</evidence>
<evidence type="ECO:0000256" key="5">
    <source>
        <dbReference type="ARBA" id="ARBA00022781"/>
    </source>
</evidence>
<sequence length="80" mass="8988">MSTINIIFVTFALVAFLTVGLYLAAPKNQDQVVFRTAIVLTAICCWTMYAITYIAQLHPLIVPEHGWDPYVKDAPAHENH</sequence>
<feature type="transmembrane region" description="Helical" evidence="9">
    <location>
        <begin position="32"/>
        <end position="55"/>
    </location>
</feature>
<keyword evidence="4 9" id="KW-0812">Transmembrane</keyword>
<feature type="transmembrane region" description="Helical" evidence="9">
    <location>
        <begin position="6"/>
        <end position="25"/>
    </location>
</feature>
<keyword evidence="3" id="KW-0813">Transport</keyword>
<protein>
    <submittedName>
        <fullName evidence="10">H(+)-transporting V0 sector ATPase subunit e</fullName>
    </submittedName>
</protein>
<dbReference type="GO" id="GO:0000220">
    <property type="term" value="C:vacuolar proton-transporting V-type ATPase, V0 domain"/>
    <property type="evidence" value="ECO:0007669"/>
    <property type="project" value="TreeGrafter"/>
</dbReference>
<dbReference type="AlphaFoldDB" id="A0AAD5TTZ7"/>
<comment type="caution">
    <text evidence="10">The sequence shown here is derived from an EMBL/GenBank/DDBJ whole genome shotgun (WGS) entry which is preliminary data.</text>
</comment>
<dbReference type="GO" id="GO:0046961">
    <property type="term" value="F:proton-transporting ATPase activity, rotational mechanism"/>
    <property type="evidence" value="ECO:0007669"/>
    <property type="project" value="InterPro"/>
</dbReference>
<evidence type="ECO:0000256" key="6">
    <source>
        <dbReference type="ARBA" id="ARBA00022989"/>
    </source>
</evidence>
<dbReference type="PANTHER" id="PTHR12263">
    <property type="entry name" value="VACUOLAR ATP SYNTHASE SUBUNIT H"/>
    <property type="match status" value="1"/>
</dbReference>
<evidence type="ECO:0000256" key="7">
    <source>
        <dbReference type="ARBA" id="ARBA00023065"/>
    </source>
</evidence>
<dbReference type="Pfam" id="PF05493">
    <property type="entry name" value="ATP_synt_H"/>
    <property type="match status" value="1"/>
</dbReference>
<dbReference type="InterPro" id="IPR008389">
    <property type="entry name" value="ATPase_V0-cplx_e1/e2_su"/>
</dbReference>
<keyword evidence="8 9" id="KW-0472">Membrane</keyword>
<comment type="similarity">
    <text evidence="2">Belongs to the V-ATPase e1/e2 subunit family.</text>
</comment>
<keyword evidence="5" id="KW-0375">Hydrogen ion transport</keyword>
<dbReference type="PANTHER" id="PTHR12263:SF0">
    <property type="entry name" value="V-TYPE PROTON ATPASE SUBUNIT"/>
    <property type="match status" value="1"/>
</dbReference>
<evidence type="ECO:0000256" key="1">
    <source>
        <dbReference type="ARBA" id="ARBA00004127"/>
    </source>
</evidence>
<accession>A0AAD5TTZ7</accession>
<evidence type="ECO:0000256" key="9">
    <source>
        <dbReference type="SAM" id="Phobius"/>
    </source>
</evidence>
<reference evidence="10" key="1">
    <citation type="submission" date="2020-05" db="EMBL/GenBank/DDBJ databases">
        <title>Phylogenomic resolution of chytrid fungi.</title>
        <authorList>
            <person name="Stajich J.E."/>
            <person name="Amses K."/>
            <person name="Simmons R."/>
            <person name="Seto K."/>
            <person name="Myers J."/>
            <person name="Bonds A."/>
            <person name="Quandt C.A."/>
            <person name="Barry K."/>
            <person name="Liu P."/>
            <person name="Grigoriev I."/>
            <person name="Longcore J.E."/>
            <person name="James T.Y."/>
        </authorList>
    </citation>
    <scope>NUCLEOTIDE SEQUENCE</scope>
    <source>
        <strain evidence="10">JEL0476</strain>
    </source>
</reference>
<organism evidence="10 11">
    <name type="scientific">Clydaea vesicula</name>
    <dbReference type="NCBI Taxonomy" id="447962"/>
    <lineage>
        <taxon>Eukaryota</taxon>
        <taxon>Fungi</taxon>
        <taxon>Fungi incertae sedis</taxon>
        <taxon>Chytridiomycota</taxon>
        <taxon>Chytridiomycota incertae sedis</taxon>
        <taxon>Chytridiomycetes</taxon>
        <taxon>Lobulomycetales</taxon>
        <taxon>Lobulomycetaceae</taxon>
        <taxon>Clydaea</taxon>
    </lineage>
</organism>
<dbReference type="EMBL" id="JADGJW010001445">
    <property type="protein sequence ID" value="KAJ3203332.1"/>
    <property type="molecule type" value="Genomic_DNA"/>
</dbReference>
<dbReference type="Proteomes" id="UP001211065">
    <property type="component" value="Unassembled WGS sequence"/>
</dbReference>
<dbReference type="GO" id="GO:0007035">
    <property type="term" value="P:vacuolar acidification"/>
    <property type="evidence" value="ECO:0007669"/>
    <property type="project" value="TreeGrafter"/>
</dbReference>
<evidence type="ECO:0000256" key="8">
    <source>
        <dbReference type="ARBA" id="ARBA00023136"/>
    </source>
</evidence>
<evidence type="ECO:0000256" key="2">
    <source>
        <dbReference type="ARBA" id="ARBA00008328"/>
    </source>
</evidence>
<name>A0AAD5TTZ7_9FUNG</name>
<evidence type="ECO:0000256" key="4">
    <source>
        <dbReference type="ARBA" id="ARBA00022692"/>
    </source>
</evidence>
<evidence type="ECO:0000313" key="11">
    <source>
        <dbReference type="Proteomes" id="UP001211065"/>
    </source>
</evidence>
<proteinExistence type="inferred from homology"/>
<dbReference type="GO" id="GO:0012505">
    <property type="term" value="C:endomembrane system"/>
    <property type="evidence" value="ECO:0007669"/>
    <property type="project" value="UniProtKB-SubCell"/>
</dbReference>
<gene>
    <name evidence="10" type="primary">VMA9</name>
    <name evidence="10" type="ORF">HK099_001547</name>
</gene>
<keyword evidence="6 9" id="KW-1133">Transmembrane helix</keyword>
<comment type="subcellular location">
    <subcellularLocation>
        <location evidence="1">Endomembrane system</location>
        <topology evidence="1">Multi-pass membrane protein</topology>
    </subcellularLocation>
</comment>